<keyword evidence="1" id="KW-0812">Transmembrane</keyword>
<reference evidence="2 3" key="1">
    <citation type="submission" date="2021-01" db="EMBL/GenBank/DDBJ databases">
        <title>Whole genome shotgun sequence of Asanoa iriomotensis NBRC 100142.</title>
        <authorList>
            <person name="Komaki H."/>
            <person name="Tamura T."/>
        </authorList>
    </citation>
    <scope>NUCLEOTIDE SEQUENCE [LARGE SCALE GENOMIC DNA]</scope>
    <source>
        <strain evidence="2 3">NBRC 100142</strain>
    </source>
</reference>
<keyword evidence="3" id="KW-1185">Reference proteome</keyword>
<keyword evidence="1" id="KW-0472">Membrane</keyword>
<dbReference type="EMBL" id="BONC01000017">
    <property type="protein sequence ID" value="GIF56838.1"/>
    <property type="molecule type" value="Genomic_DNA"/>
</dbReference>
<gene>
    <name evidence="2" type="ORF">Air01nite_29330</name>
</gene>
<comment type="caution">
    <text evidence="2">The sequence shown here is derived from an EMBL/GenBank/DDBJ whole genome shotgun (WGS) entry which is preliminary data.</text>
</comment>
<proteinExistence type="predicted"/>
<dbReference type="Proteomes" id="UP000624325">
    <property type="component" value="Unassembled WGS sequence"/>
</dbReference>
<feature type="transmembrane region" description="Helical" evidence="1">
    <location>
        <begin position="32"/>
        <end position="56"/>
    </location>
</feature>
<protein>
    <recommendedName>
        <fullName evidence="4">Major facilitator superfamily (MFS) profile domain-containing protein</fullName>
    </recommendedName>
</protein>
<organism evidence="2 3">
    <name type="scientific">Asanoa iriomotensis</name>
    <dbReference type="NCBI Taxonomy" id="234613"/>
    <lineage>
        <taxon>Bacteria</taxon>
        <taxon>Bacillati</taxon>
        <taxon>Actinomycetota</taxon>
        <taxon>Actinomycetes</taxon>
        <taxon>Micromonosporales</taxon>
        <taxon>Micromonosporaceae</taxon>
        <taxon>Asanoa</taxon>
    </lineage>
</organism>
<dbReference type="RefSeq" id="WP_203702784.1">
    <property type="nucleotide sequence ID" value="NZ_BAAALU010000004.1"/>
</dbReference>
<evidence type="ECO:0000256" key="1">
    <source>
        <dbReference type="SAM" id="Phobius"/>
    </source>
</evidence>
<keyword evidence="1" id="KW-1133">Transmembrane helix</keyword>
<sequence>MRRTTGITVGLVLAGLLGLTDAVGILTDTGDGPPFAIVVAATVLGLLTLVGVWLGWRGSRAGIVTVVVTRLLSALSAVPAFFVDGVPGALVALAAVGVAITLAAVVLVAPALRQPVTAAKVA</sequence>
<evidence type="ECO:0008006" key="4">
    <source>
        <dbReference type="Google" id="ProtNLM"/>
    </source>
</evidence>
<feature type="transmembrane region" description="Helical" evidence="1">
    <location>
        <begin position="89"/>
        <end position="112"/>
    </location>
</feature>
<feature type="transmembrane region" description="Helical" evidence="1">
    <location>
        <begin position="63"/>
        <end position="83"/>
    </location>
</feature>
<evidence type="ECO:0000313" key="2">
    <source>
        <dbReference type="EMBL" id="GIF56838.1"/>
    </source>
</evidence>
<accession>A0ABQ4C239</accession>
<evidence type="ECO:0000313" key="3">
    <source>
        <dbReference type="Proteomes" id="UP000624325"/>
    </source>
</evidence>
<name>A0ABQ4C239_9ACTN</name>